<keyword evidence="5 6" id="KW-0539">Nucleus</keyword>
<organism evidence="7 8">
    <name type="scientific">Babjeviella inositovora NRRL Y-12698</name>
    <dbReference type="NCBI Taxonomy" id="984486"/>
    <lineage>
        <taxon>Eukaryota</taxon>
        <taxon>Fungi</taxon>
        <taxon>Dikarya</taxon>
        <taxon>Ascomycota</taxon>
        <taxon>Saccharomycotina</taxon>
        <taxon>Pichiomycetes</taxon>
        <taxon>Serinales incertae sedis</taxon>
        <taxon>Babjeviella</taxon>
    </lineage>
</organism>
<dbReference type="OrthoDB" id="10254665at2759"/>
<protein>
    <recommendedName>
        <fullName evidence="3 6">tRNA (adenine(58)-N(1))-methyltransferase non-catalytic subunit TRM6</fullName>
    </recommendedName>
</protein>
<dbReference type="PANTHER" id="PTHR12945">
    <property type="entry name" value="TRANSLATION INITIATION FACTOR EIF3-RELATED"/>
    <property type="match status" value="1"/>
</dbReference>
<evidence type="ECO:0000256" key="2">
    <source>
        <dbReference type="ARBA" id="ARBA00008320"/>
    </source>
</evidence>
<comment type="similarity">
    <text evidence="2 6">Belongs to the TRM6/GCD10 family.</text>
</comment>
<evidence type="ECO:0000256" key="5">
    <source>
        <dbReference type="ARBA" id="ARBA00023242"/>
    </source>
</evidence>
<sequence>MSEYTYQEPKEAVFDKPTQLITRGQCVVVRLPSELTKMVVLGQGKLVNLGKFGTFCSDEVVGYPFGQSFEILEDNKVKPIGALLQTHDEPEDAEYDNATDELIRNLASSENNQQIINIGTKIQKMTTAEIEELKETGGAGVGKQIIEKIIASHDAFDKKTVFSQEKYLKRKQQKYLRRFTIDYAGPSQVLQFYYQKDPSRVLDMSEESLGMMMNLANVRQGGKYLLVDETGGVVLYAMMERMRGEGMIVVAHENEHPNHSVMAHSNYSDELIDSVVKPINWLQFFDPEEEKIGWTDFPQDIIDGMTGSKRQQYYRRKRRATDVNHAINLVESGNFDALIVATTLHMPSLVEKVLEKVGGSRPMVFYSQFKETLVQTQHVMAKDLRVLAPTIFETRVRPYQTIPGRIHPVMSMRGFGGYLLWATRVFPKEGITAVGRGIVRKENRKKQKIEALDELSGAPTEESTPEV</sequence>
<dbReference type="GeneID" id="30145414"/>
<comment type="function">
    <text evidence="6">Substrate-binding subunit of tRNA (adenine-N1-)-methyltransferase, which catalyzes the formation of N1-methyladenine at position 58 (m1A58) in initiator methionyl-tRNA.</text>
</comment>
<dbReference type="STRING" id="984486.A0A1E3QYP8"/>
<accession>A0A1E3QYP8</accession>
<keyword evidence="4 6" id="KW-0819">tRNA processing</keyword>
<evidence type="ECO:0000256" key="1">
    <source>
        <dbReference type="ARBA" id="ARBA00004123"/>
    </source>
</evidence>
<dbReference type="RefSeq" id="XP_018988086.1">
    <property type="nucleotide sequence ID" value="XM_019127561.1"/>
</dbReference>
<keyword evidence="8" id="KW-1185">Reference proteome</keyword>
<dbReference type="GO" id="GO:0160107">
    <property type="term" value="F:tRNA (adenine(58)-N1)-methyltransferase activity"/>
    <property type="evidence" value="ECO:0007669"/>
    <property type="project" value="EnsemblFungi"/>
</dbReference>
<dbReference type="InterPro" id="IPR017423">
    <property type="entry name" value="TRM6"/>
</dbReference>
<reference evidence="8" key="1">
    <citation type="submission" date="2016-05" db="EMBL/GenBank/DDBJ databases">
        <title>Comparative genomics of biotechnologically important yeasts.</title>
        <authorList>
            <consortium name="DOE Joint Genome Institute"/>
            <person name="Riley R."/>
            <person name="Haridas S."/>
            <person name="Wolfe K.H."/>
            <person name="Lopes M.R."/>
            <person name="Hittinger C.T."/>
            <person name="Goker M."/>
            <person name="Salamov A."/>
            <person name="Wisecaver J."/>
            <person name="Long T.M."/>
            <person name="Aerts A.L."/>
            <person name="Barry K."/>
            <person name="Choi C."/>
            <person name="Clum A."/>
            <person name="Coughlan A.Y."/>
            <person name="Deshpande S."/>
            <person name="Douglass A.P."/>
            <person name="Hanson S.J."/>
            <person name="Klenk H.-P."/>
            <person name="Labutti K."/>
            <person name="Lapidus A."/>
            <person name="Lindquist E."/>
            <person name="Lipzen A."/>
            <person name="Meier-Kolthoff J.P."/>
            <person name="Ohm R.A."/>
            <person name="Otillar R.P."/>
            <person name="Pangilinan J."/>
            <person name="Peng Y."/>
            <person name="Rokas A."/>
            <person name="Rosa C.A."/>
            <person name="Scheuner C."/>
            <person name="Sibirny A.A."/>
            <person name="Slot J.C."/>
            <person name="Stielow J.B."/>
            <person name="Sun H."/>
            <person name="Kurtzman C.P."/>
            <person name="Blackwell M."/>
            <person name="Grigoriev I.V."/>
            <person name="Jeffries T.W."/>
        </authorList>
    </citation>
    <scope>NUCLEOTIDE SEQUENCE [LARGE SCALE GENOMIC DNA]</scope>
    <source>
        <strain evidence="8">NRRL Y-12698</strain>
    </source>
</reference>
<evidence type="ECO:0000256" key="3">
    <source>
        <dbReference type="ARBA" id="ARBA00021704"/>
    </source>
</evidence>
<evidence type="ECO:0000313" key="7">
    <source>
        <dbReference type="EMBL" id="ODQ82758.1"/>
    </source>
</evidence>
<dbReference type="GO" id="GO:0005634">
    <property type="term" value="C:nucleus"/>
    <property type="evidence" value="ECO:0007669"/>
    <property type="project" value="UniProtKB-SubCell"/>
</dbReference>
<dbReference type="AlphaFoldDB" id="A0A1E3QYP8"/>
<evidence type="ECO:0000313" key="8">
    <source>
        <dbReference type="Proteomes" id="UP000094336"/>
    </source>
</evidence>
<name>A0A1E3QYP8_9ASCO</name>
<comment type="subunit">
    <text evidence="6">Heterotetramer.</text>
</comment>
<evidence type="ECO:0000256" key="6">
    <source>
        <dbReference type="PIRNR" id="PIRNR038170"/>
    </source>
</evidence>
<dbReference type="PANTHER" id="PTHR12945:SF0">
    <property type="entry name" value="TRNA (ADENINE(58)-N(1))-METHYLTRANSFERASE NON-CATALYTIC SUBUNIT TRM6"/>
    <property type="match status" value="1"/>
</dbReference>
<gene>
    <name evidence="7" type="ORF">BABINDRAFT_159271</name>
</gene>
<dbReference type="Proteomes" id="UP000094336">
    <property type="component" value="Unassembled WGS sequence"/>
</dbReference>
<dbReference type="Pfam" id="PF04189">
    <property type="entry name" value="Gcd10p"/>
    <property type="match status" value="1"/>
</dbReference>
<dbReference type="EMBL" id="KV454426">
    <property type="protein sequence ID" value="ODQ82758.1"/>
    <property type="molecule type" value="Genomic_DNA"/>
</dbReference>
<comment type="subcellular location">
    <subcellularLocation>
        <location evidence="1 6">Nucleus</location>
    </subcellularLocation>
</comment>
<dbReference type="PIRSF" id="PIRSF038170">
    <property type="entry name" value="tRNA_m1A_mtfrase"/>
    <property type="match status" value="1"/>
</dbReference>
<proteinExistence type="inferred from homology"/>
<evidence type="ECO:0000256" key="4">
    <source>
        <dbReference type="ARBA" id="ARBA00022694"/>
    </source>
</evidence>
<dbReference type="GO" id="GO:0031515">
    <property type="term" value="C:tRNA (m1A) methyltransferase complex"/>
    <property type="evidence" value="ECO:0007669"/>
    <property type="project" value="UniProtKB-UniRule"/>
</dbReference>
<dbReference type="GO" id="GO:0030488">
    <property type="term" value="P:tRNA methylation"/>
    <property type="evidence" value="ECO:0007669"/>
    <property type="project" value="EnsemblFungi"/>
</dbReference>